<name>A0A3B0Y683_9ZZZZ</name>
<dbReference type="GO" id="GO:0006950">
    <property type="term" value="P:response to stress"/>
    <property type="evidence" value="ECO:0007669"/>
    <property type="project" value="UniProtKB-ARBA"/>
</dbReference>
<dbReference type="Pfam" id="PF03819">
    <property type="entry name" value="MazG"/>
    <property type="match status" value="2"/>
</dbReference>
<dbReference type="GO" id="GO:0046081">
    <property type="term" value="P:dUTP catabolic process"/>
    <property type="evidence" value="ECO:0007669"/>
    <property type="project" value="TreeGrafter"/>
</dbReference>
<feature type="domain" description="NTP pyrophosphohydrolase MazG-like" evidence="2">
    <location>
        <begin position="35"/>
        <end position="108"/>
    </location>
</feature>
<dbReference type="AlphaFoldDB" id="A0A3B0Y683"/>
<dbReference type="InterPro" id="IPR048015">
    <property type="entry name" value="NTP-PPase_MazG-like_N"/>
</dbReference>
<dbReference type="GO" id="GO:0046061">
    <property type="term" value="P:dATP catabolic process"/>
    <property type="evidence" value="ECO:0007669"/>
    <property type="project" value="TreeGrafter"/>
</dbReference>
<dbReference type="SUPFAM" id="SSF101386">
    <property type="entry name" value="all-alpha NTP pyrophosphatases"/>
    <property type="match status" value="2"/>
</dbReference>
<sequence>MNQKNKLDVGGISTLLDIMARLRNPDGGCPWDLQQDFASIAPYTLEEAYEVVDAIERDQPDELCDELGDLLFQVVFHARMASEKGWFDFAGVVDAINTKMVRRHPHVFGDERIADADAQSVAWEQHKARERAEQGREEDTSALANIPVGLPALARAQKIQRCAARVGFDWEKLDDVLEKLEEEVAELREAVSKKESRRRQCEELGDVLFSCVNLARFLDADAEQVLRNSNEKFTIRFCAVEQLAEVAGRELSDCSVDELEAFWQQAKRDTVIPEV</sequence>
<accession>A0A3B0Y683</accession>
<dbReference type="CDD" id="cd11528">
    <property type="entry name" value="NTP-PPase_MazG_Nterm"/>
    <property type="match status" value="1"/>
</dbReference>
<evidence type="ECO:0000313" key="3">
    <source>
        <dbReference type="EMBL" id="VAW75111.1"/>
    </source>
</evidence>
<proteinExistence type="predicted"/>
<dbReference type="EC" id="3.6.1.8" evidence="3"/>
<gene>
    <name evidence="3" type="ORF">MNBD_GAMMA15-1920</name>
</gene>
<dbReference type="FunFam" id="1.10.287.1080:FF:000001">
    <property type="entry name" value="Nucleoside triphosphate pyrophosphohydrolase"/>
    <property type="match status" value="1"/>
</dbReference>
<dbReference type="FunFam" id="1.10.287.1080:FF:000003">
    <property type="entry name" value="Nucleoside triphosphate pyrophosphohydrolase"/>
    <property type="match status" value="1"/>
</dbReference>
<dbReference type="GO" id="GO:0046047">
    <property type="term" value="P:TTP catabolic process"/>
    <property type="evidence" value="ECO:0007669"/>
    <property type="project" value="TreeGrafter"/>
</dbReference>
<dbReference type="InterPro" id="IPR011551">
    <property type="entry name" value="NTP_PyrPHydrolase_MazG"/>
</dbReference>
<dbReference type="Gene3D" id="1.10.287.1080">
    <property type="entry name" value="MazG-like"/>
    <property type="match status" value="2"/>
</dbReference>
<evidence type="ECO:0000259" key="2">
    <source>
        <dbReference type="Pfam" id="PF03819"/>
    </source>
</evidence>
<dbReference type="PANTHER" id="PTHR30522">
    <property type="entry name" value="NUCLEOSIDE TRIPHOSPHATE PYROPHOSPHOHYDROLASE"/>
    <property type="match status" value="1"/>
</dbReference>
<reference evidence="3" key="1">
    <citation type="submission" date="2018-06" db="EMBL/GenBank/DDBJ databases">
        <authorList>
            <person name="Zhirakovskaya E."/>
        </authorList>
    </citation>
    <scope>NUCLEOTIDE SEQUENCE</scope>
</reference>
<evidence type="ECO:0000256" key="1">
    <source>
        <dbReference type="SAM" id="Coils"/>
    </source>
</evidence>
<organism evidence="3">
    <name type="scientific">hydrothermal vent metagenome</name>
    <dbReference type="NCBI Taxonomy" id="652676"/>
    <lineage>
        <taxon>unclassified sequences</taxon>
        <taxon>metagenomes</taxon>
        <taxon>ecological metagenomes</taxon>
    </lineage>
</organism>
<keyword evidence="3" id="KW-0378">Hydrolase</keyword>
<feature type="domain" description="NTP pyrophosphohydrolase MazG-like" evidence="2">
    <location>
        <begin position="176"/>
        <end position="236"/>
    </location>
</feature>
<dbReference type="GO" id="GO:0046052">
    <property type="term" value="P:UTP catabolic process"/>
    <property type="evidence" value="ECO:0007669"/>
    <property type="project" value="TreeGrafter"/>
</dbReference>
<dbReference type="InterPro" id="IPR048011">
    <property type="entry name" value="NTP-PPase_MazG-like_C"/>
</dbReference>
<dbReference type="GO" id="GO:0046076">
    <property type="term" value="P:dTTP catabolic process"/>
    <property type="evidence" value="ECO:0007669"/>
    <property type="project" value="TreeGrafter"/>
</dbReference>
<dbReference type="NCBIfam" id="TIGR00444">
    <property type="entry name" value="mazG"/>
    <property type="match status" value="1"/>
</dbReference>
<feature type="coiled-coil region" evidence="1">
    <location>
        <begin position="170"/>
        <end position="204"/>
    </location>
</feature>
<dbReference type="CDD" id="cd11529">
    <property type="entry name" value="NTP-PPase_MazG_Cterm"/>
    <property type="match status" value="1"/>
</dbReference>
<dbReference type="EMBL" id="UOFN01000046">
    <property type="protein sequence ID" value="VAW75111.1"/>
    <property type="molecule type" value="Genomic_DNA"/>
</dbReference>
<dbReference type="GO" id="GO:0047693">
    <property type="term" value="F:ATP diphosphatase activity"/>
    <property type="evidence" value="ECO:0007669"/>
    <property type="project" value="UniProtKB-EC"/>
</dbReference>
<keyword evidence="1" id="KW-0175">Coiled coil</keyword>
<dbReference type="PANTHER" id="PTHR30522:SF0">
    <property type="entry name" value="NUCLEOSIDE TRIPHOSPHATE PYROPHOSPHOHYDROLASE"/>
    <property type="match status" value="1"/>
</dbReference>
<dbReference type="NCBIfam" id="NF007113">
    <property type="entry name" value="PRK09562.1"/>
    <property type="match status" value="1"/>
</dbReference>
<protein>
    <submittedName>
        <fullName evidence="3">Nucleoside triphosphate pyrophosphohydrolase MazG</fullName>
        <ecNumber evidence="3">3.6.1.8</ecNumber>
    </submittedName>
</protein>
<dbReference type="GO" id="GO:0006203">
    <property type="term" value="P:dGTP catabolic process"/>
    <property type="evidence" value="ECO:0007669"/>
    <property type="project" value="TreeGrafter"/>
</dbReference>
<dbReference type="InterPro" id="IPR004518">
    <property type="entry name" value="MazG-like_dom"/>
</dbReference>